<dbReference type="HOGENOM" id="CLU_890923_0_0_5"/>
<sequence>MSDAQALAATPDAPSQPAWSAYLKRTPDRLAEIESLRPGRATPGIDAIAANFDPMLRLLEQGHSPESAGKELGIFGRRIHDYLRANPDKRPAYVAALKKRERSPNKRGTRISKEFKRKRFTAEQFDSAVEFIRDHRGMDLSGALLNRRDLPALESIIFRANRNPAFAARYAKAMATHAMANAYVYIRDTGVAPSLLLSSLMQQPLYATAWKHFRKLEDRDDLISEVVLAVLEGEISSDDIGKRDTFKRIRKRANARVIESLDVPAFHGRDSDSRDSLGDTLANDTAIFHY</sequence>
<evidence type="ECO:0000313" key="1">
    <source>
        <dbReference type="EMBL" id="ABE62530.1"/>
    </source>
</evidence>
<gene>
    <name evidence="1" type="ordered locus">Nham_1714</name>
</gene>
<name>Q1QML7_NITHX</name>
<accession>Q1QML7</accession>
<reference evidence="1 2" key="1">
    <citation type="submission" date="2006-03" db="EMBL/GenBank/DDBJ databases">
        <title>Complete sequence of chromosome of Nitrobacter hamburgensis X14.</title>
        <authorList>
            <consortium name="US DOE Joint Genome Institute"/>
            <person name="Copeland A."/>
            <person name="Lucas S."/>
            <person name="Lapidus A."/>
            <person name="Barry K."/>
            <person name="Detter J.C."/>
            <person name="Glavina del Rio T."/>
            <person name="Hammon N."/>
            <person name="Israni S."/>
            <person name="Dalin E."/>
            <person name="Tice H."/>
            <person name="Pitluck S."/>
            <person name="Chain P."/>
            <person name="Malfatti S."/>
            <person name="Shin M."/>
            <person name="Vergez L."/>
            <person name="Schmutz J."/>
            <person name="Larimer F."/>
            <person name="Land M."/>
            <person name="Hauser L."/>
            <person name="Kyrpides N."/>
            <person name="Ivanova N."/>
            <person name="Ward B."/>
            <person name="Arp D."/>
            <person name="Klotz M."/>
            <person name="Stein L."/>
            <person name="O'Mullan G."/>
            <person name="Starkenburg S."/>
            <person name="Sayavedra L."/>
            <person name="Poret-Peterson A.T."/>
            <person name="Gentry M.E."/>
            <person name="Bruce D."/>
            <person name="Richardson P."/>
        </authorList>
    </citation>
    <scope>NUCLEOTIDE SEQUENCE [LARGE SCALE GENOMIC DNA]</scope>
    <source>
        <strain evidence="2">DSM 10229 / NCIMB 13809 / X14</strain>
    </source>
</reference>
<evidence type="ECO:0000313" key="2">
    <source>
        <dbReference type="Proteomes" id="UP000001953"/>
    </source>
</evidence>
<dbReference type="Proteomes" id="UP000001953">
    <property type="component" value="Chromosome"/>
</dbReference>
<dbReference type="AlphaFoldDB" id="Q1QML7"/>
<proteinExistence type="predicted"/>
<dbReference type="RefSeq" id="WP_011510212.1">
    <property type="nucleotide sequence ID" value="NC_007964.1"/>
</dbReference>
<dbReference type="EMBL" id="CP000319">
    <property type="protein sequence ID" value="ABE62530.1"/>
    <property type="molecule type" value="Genomic_DNA"/>
</dbReference>
<dbReference type="STRING" id="323097.Nham_1714"/>
<organism evidence="1 2">
    <name type="scientific">Nitrobacter hamburgensis (strain DSM 10229 / NCIMB 13809 / X14)</name>
    <dbReference type="NCBI Taxonomy" id="323097"/>
    <lineage>
        <taxon>Bacteria</taxon>
        <taxon>Pseudomonadati</taxon>
        <taxon>Pseudomonadota</taxon>
        <taxon>Alphaproteobacteria</taxon>
        <taxon>Hyphomicrobiales</taxon>
        <taxon>Nitrobacteraceae</taxon>
        <taxon>Nitrobacter</taxon>
    </lineage>
</organism>
<dbReference type="OrthoDB" id="8268778at2"/>
<keyword evidence="2" id="KW-1185">Reference proteome</keyword>
<protein>
    <submittedName>
        <fullName evidence="1">Uncharacterized protein</fullName>
    </submittedName>
</protein>
<dbReference type="KEGG" id="nha:Nham_1714"/>